<evidence type="ECO:0000259" key="1">
    <source>
        <dbReference type="PROSITE" id="PS50280"/>
    </source>
</evidence>
<dbReference type="InterPro" id="IPR046341">
    <property type="entry name" value="SET_dom_sf"/>
</dbReference>
<dbReference type="Proteomes" id="UP001415857">
    <property type="component" value="Unassembled WGS sequence"/>
</dbReference>
<evidence type="ECO:0000313" key="3">
    <source>
        <dbReference type="Proteomes" id="UP001415857"/>
    </source>
</evidence>
<dbReference type="EMBL" id="JBBPBK010000011">
    <property type="protein sequence ID" value="KAK9275475.1"/>
    <property type="molecule type" value="Genomic_DNA"/>
</dbReference>
<reference evidence="2 3" key="1">
    <citation type="journal article" date="2024" name="Plant J.">
        <title>Genome sequences and population genomics reveal climatic adaptation and genomic divergence between two closely related sweetgum species.</title>
        <authorList>
            <person name="Xu W.Q."/>
            <person name="Ren C.Q."/>
            <person name="Zhang X.Y."/>
            <person name="Comes H.P."/>
            <person name="Liu X.H."/>
            <person name="Li Y.G."/>
            <person name="Kettle C.J."/>
            <person name="Jalonen R."/>
            <person name="Gaisberger H."/>
            <person name="Ma Y.Z."/>
            <person name="Qiu Y.X."/>
        </authorList>
    </citation>
    <scope>NUCLEOTIDE SEQUENCE [LARGE SCALE GENOMIC DNA]</scope>
    <source>
        <strain evidence="2">Hangzhou</strain>
    </source>
</reference>
<accession>A0AAP0RCX4</accession>
<dbReference type="InterPro" id="IPR050600">
    <property type="entry name" value="SETD3_SETD6_MTase"/>
</dbReference>
<name>A0AAP0RCX4_LIQFO</name>
<dbReference type="Gene3D" id="3.90.1410.10">
    <property type="entry name" value="set domain protein methyltransferase, domain 1"/>
    <property type="match status" value="1"/>
</dbReference>
<proteinExistence type="predicted"/>
<organism evidence="2 3">
    <name type="scientific">Liquidambar formosana</name>
    <name type="common">Formosan gum</name>
    <dbReference type="NCBI Taxonomy" id="63359"/>
    <lineage>
        <taxon>Eukaryota</taxon>
        <taxon>Viridiplantae</taxon>
        <taxon>Streptophyta</taxon>
        <taxon>Embryophyta</taxon>
        <taxon>Tracheophyta</taxon>
        <taxon>Spermatophyta</taxon>
        <taxon>Magnoliopsida</taxon>
        <taxon>eudicotyledons</taxon>
        <taxon>Gunneridae</taxon>
        <taxon>Pentapetalae</taxon>
        <taxon>Saxifragales</taxon>
        <taxon>Altingiaceae</taxon>
        <taxon>Liquidambar</taxon>
    </lineage>
</organism>
<dbReference type="PROSITE" id="PS50280">
    <property type="entry name" value="SET"/>
    <property type="match status" value="1"/>
</dbReference>
<evidence type="ECO:0000313" key="2">
    <source>
        <dbReference type="EMBL" id="KAK9275475.1"/>
    </source>
</evidence>
<dbReference type="CDD" id="cd10527">
    <property type="entry name" value="SET_LSMT"/>
    <property type="match status" value="1"/>
</dbReference>
<dbReference type="SUPFAM" id="SSF82199">
    <property type="entry name" value="SET domain"/>
    <property type="match status" value="1"/>
</dbReference>
<dbReference type="FunFam" id="3.90.1410.10:FF:000011">
    <property type="entry name" value="Transcription factor, E2F and DP-related"/>
    <property type="match status" value="1"/>
</dbReference>
<comment type="caution">
    <text evidence="2">The sequence shown here is derived from an EMBL/GenBank/DDBJ whole genome shotgun (WGS) entry which is preliminary data.</text>
</comment>
<gene>
    <name evidence="2" type="ORF">L1049_022742</name>
</gene>
<protein>
    <recommendedName>
        <fullName evidence="1">SET domain-containing protein</fullName>
    </recommendedName>
</protein>
<dbReference type="PANTHER" id="PTHR13271">
    <property type="entry name" value="UNCHARACTERIZED PUTATIVE METHYLTRANSFERASE"/>
    <property type="match status" value="1"/>
</dbReference>
<keyword evidence="3" id="KW-1185">Reference proteome</keyword>
<feature type="domain" description="SET" evidence="1">
    <location>
        <begin position="97"/>
        <end position="315"/>
    </location>
</feature>
<dbReference type="PANTHER" id="PTHR13271:SF103">
    <property type="entry name" value="N-METHYLTRANSFERASE DOMAIN AND SET DOMAIN CONTAINING PROTEIN-RELATED"/>
    <property type="match status" value="1"/>
</dbReference>
<dbReference type="AlphaFoldDB" id="A0AAP0RCX4"/>
<sequence length="486" mass="55422">MQAELYFDEVDGLTPVKYYSPRNELEALNSILSVIDTSLSSSTDMEMDILQDLREATVDKILDFGDKCKEETKIVENCSCDREKCLLQWGENSGVRTKLQITYVERAGRGAIAMEDLKVGDIALEVPVSIIISEDLVHKSDMFHILEKMDGISSETMLLLWSMREKHSRNSKFKIYFDTLPEVFNTGLSFGIDAIMALDGTLLLEEIVQAKEHLRFQYDLLFPALCDDHPVIFPPELYTWEQFLWACELWYSNGMKIMFADGKLRTCLIPIAGFLNHSLYPHIMHYGKVDSATNSLKFPLSRPCSVGEQCYLSYGNFSSSHLITFYGFLPQGDNPYDIIPLDIDAAQADFSEEGCPMSSWTTHMVRGTWLSKNHEIFYYGLPAPLLDHLRRARSPMPHDKTLTQANFEIEMEVLQDLCSTFEDMMESIGNTELDDGKNTSWDVKLAEEFKDLQRRIVSSIITSYHSGCKLVKNELHKCTTDESQSP</sequence>
<dbReference type="InterPro" id="IPR001214">
    <property type="entry name" value="SET_dom"/>
</dbReference>
<dbReference type="GO" id="GO:0016279">
    <property type="term" value="F:protein-lysine N-methyltransferase activity"/>
    <property type="evidence" value="ECO:0007669"/>
    <property type="project" value="TreeGrafter"/>
</dbReference>